<evidence type="ECO:0000256" key="5">
    <source>
        <dbReference type="ARBA" id="ARBA00023033"/>
    </source>
</evidence>
<dbReference type="InterPro" id="IPR002401">
    <property type="entry name" value="Cyt_P450_E_grp-I"/>
</dbReference>
<dbReference type="InterPro" id="IPR036396">
    <property type="entry name" value="Cyt_P450_sf"/>
</dbReference>
<evidence type="ECO:0000313" key="9">
    <source>
        <dbReference type="Proteomes" id="UP001279734"/>
    </source>
</evidence>
<evidence type="ECO:0000256" key="1">
    <source>
        <dbReference type="ARBA" id="ARBA00022617"/>
    </source>
</evidence>
<evidence type="ECO:0000313" key="8">
    <source>
        <dbReference type="EMBL" id="GMH08852.1"/>
    </source>
</evidence>
<dbReference type="PRINTS" id="PR00385">
    <property type="entry name" value="P450"/>
</dbReference>
<evidence type="ECO:0000256" key="2">
    <source>
        <dbReference type="ARBA" id="ARBA00022723"/>
    </source>
</evidence>
<comment type="similarity">
    <text evidence="7">Belongs to the cytochrome P450 family.</text>
</comment>
<dbReference type="GO" id="GO:0016705">
    <property type="term" value="F:oxidoreductase activity, acting on paired donors, with incorporation or reduction of molecular oxygen"/>
    <property type="evidence" value="ECO:0007669"/>
    <property type="project" value="InterPro"/>
</dbReference>
<dbReference type="InterPro" id="IPR001128">
    <property type="entry name" value="Cyt_P450"/>
</dbReference>
<dbReference type="InterPro" id="IPR017972">
    <property type="entry name" value="Cyt_P450_CS"/>
</dbReference>
<accession>A0AAD3SDX1</accession>
<evidence type="ECO:0000256" key="3">
    <source>
        <dbReference type="ARBA" id="ARBA00023002"/>
    </source>
</evidence>
<sequence>MSWWRSTISTAEFTPLLLIFSLSLILVALYATARAGRRKIPPLPPGPINIPLVGHLPFLDRSLHTYFADLAQTYGPILSLRLGQKVCVVVSSPSIAKEVLKDNDVTFANRDVPAAAKAGVYGGISILWSPYGPEWRMLRKIGVHQMIGTAALDSAYYDLRRREVRRTVGYLNGRAGSAVNLGEQLFVTTLNVVTSMLWSSGAVEAAAERDSVGAEFRRWVEEFTAMLGKPNVSDFFPWAAWFDLQGIERRMRECSRKFDKMFDETIDQRLKSMDQSQETRGIKDVLQVLLELKDDVDAKTPLTMTHVKALFLDMILGGADTTSSTMEFAMAEIMNRPPLIIKLQEEIDNVVGQDDILEEHHIHKLPSLLAVVKETLRLHPPVALVVPHRPSKSCLIGGYTVPEGSRVFINVWSIHRDPSIWENPSEFSPERFLHGAYDFSGNDFTYLPFSSGRRICAGTAMAERIMMLTLAALLHSFDWKTAEGEKLDLEEEPGIVVRKKTPLMVIPSPRLSNPTLYK</sequence>
<evidence type="ECO:0000256" key="4">
    <source>
        <dbReference type="ARBA" id="ARBA00023004"/>
    </source>
</evidence>
<dbReference type="Proteomes" id="UP001279734">
    <property type="component" value="Unassembled WGS sequence"/>
</dbReference>
<dbReference type="Pfam" id="PF00067">
    <property type="entry name" value="p450"/>
    <property type="match status" value="1"/>
</dbReference>
<dbReference type="PANTHER" id="PTHR47951">
    <property type="entry name" value="OS08G0547900 PROTEIN"/>
    <property type="match status" value="1"/>
</dbReference>
<dbReference type="FunFam" id="1.10.630.10:FF:000026">
    <property type="entry name" value="Cytochrome P450 82C4"/>
    <property type="match status" value="1"/>
</dbReference>
<organism evidence="8 9">
    <name type="scientific">Nepenthes gracilis</name>
    <name type="common">Slender pitcher plant</name>
    <dbReference type="NCBI Taxonomy" id="150966"/>
    <lineage>
        <taxon>Eukaryota</taxon>
        <taxon>Viridiplantae</taxon>
        <taxon>Streptophyta</taxon>
        <taxon>Embryophyta</taxon>
        <taxon>Tracheophyta</taxon>
        <taxon>Spermatophyta</taxon>
        <taxon>Magnoliopsida</taxon>
        <taxon>eudicotyledons</taxon>
        <taxon>Gunneridae</taxon>
        <taxon>Pentapetalae</taxon>
        <taxon>Caryophyllales</taxon>
        <taxon>Nepenthaceae</taxon>
        <taxon>Nepenthes</taxon>
    </lineage>
</organism>
<dbReference type="EMBL" id="BSYO01000008">
    <property type="protein sequence ID" value="GMH08852.1"/>
    <property type="molecule type" value="Genomic_DNA"/>
</dbReference>
<name>A0AAD3SDX1_NEPGR</name>
<keyword evidence="9" id="KW-1185">Reference proteome</keyword>
<keyword evidence="4 6" id="KW-0408">Iron</keyword>
<dbReference type="PRINTS" id="PR00463">
    <property type="entry name" value="EP450I"/>
</dbReference>
<proteinExistence type="inferred from homology"/>
<keyword evidence="3 7" id="KW-0560">Oxidoreductase</keyword>
<comment type="cofactor">
    <cofactor evidence="6">
        <name>heme</name>
        <dbReference type="ChEBI" id="CHEBI:30413"/>
    </cofactor>
</comment>
<dbReference type="GO" id="GO:0004497">
    <property type="term" value="F:monooxygenase activity"/>
    <property type="evidence" value="ECO:0007669"/>
    <property type="project" value="UniProtKB-KW"/>
</dbReference>
<keyword evidence="5 7" id="KW-0503">Monooxygenase</keyword>
<comment type="caution">
    <text evidence="8">The sequence shown here is derived from an EMBL/GenBank/DDBJ whole genome shotgun (WGS) entry which is preliminary data.</text>
</comment>
<dbReference type="AlphaFoldDB" id="A0AAD3SDX1"/>
<protein>
    <recommendedName>
        <fullName evidence="10">Cytochrome P450</fullName>
    </recommendedName>
</protein>
<dbReference type="GO" id="GO:0005506">
    <property type="term" value="F:iron ion binding"/>
    <property type="evidence" value="ECO:0007669"/>
    <property type="project" value="InterPro"/>
</dbReference>
<dbReference type="PANTHER" id="PTHR47951:SF3">
    <property type="entry name" value="CYTOCHROME P450, FAMILY 706, SUBFAMILY A, POLYPEPTIDE 4"/>
    <property type="match status" value="1"/>
</dbReference>
<dbReference type="GO" id="GO:0020037">
    <property type="term" value="F:heme binding"/>
    <property type="evidence" value="ECO:0007669"/>
    <property type="project" value="InterPro"/>
</dbReference>
<keyword evidence="2 6" id="KW-0479">Metal-binding</keyword>
<evidence type="ECO:0000256" key="7">
    <source>
        <dbReference type="RuleBase" id="RU000461"/>
    </source>
</evidence>
<gene>
    <name evidence="8" type="ORF">Nepgr_010692</name>
</gene>
<keyword evidence="1 6" id="KW-0349">Heme</keyword>
<reference evidence="8" key="1">
    <citation type="submission" date="2023-05" db="EMBL/GenBank/DDBJ databases">
        <title>Nepenthes gracilis genome sequencing.</title>
        <authorList>
            <person name="Fukushima K."/>
        </authorList>
    </citation>
    <scope>NUCLEOTIDE SEQUENCE</scope>
    <source>
        <strain evidence="8">SING2019-196</strain>
    </source>
</reference>
<feature type="binding site" description="axial binding residue" evidence="6">
    <location>
        <position position="456"/>
    </location>
    <ligand>
        <name>heme</name>
        <dbReference type="ChEBI" id="CHEBI:30413"/>
    </ligand>
    <ligandPart>
        <name>Fe</name>
        <dbReference type="ChEBI" id="CHEBI:18248"/>
    </ligandPart>
</feature>
<dbReference type="Gene3D" id="1.10.630.10">
    <property type="entry name" value="Cytochrome P450"/>
    <property type="match status" value="1"/>
</dbReference>
<evidence type="ECO:0000256" key="6">
    <source>
        <dbReference type="PIRSR" id="PIRSR602401-1"/>
    </source>
</evidence>
<evidence type="ECO:0008006" key="10">
    <source>
        <dbReference type="Google" id="ProtNLM"/>
    </source>
</evidence>
<dbReference type="PROSITE" id="PS00086">
    <property type="entry name" value="CYTOCHROME_P450"/>
    <property type="match status" value="1"/>
</dbReference>
<dbReference type="CDD" id="cd11073">
    <property type="entry name" value="CYP76-like"/>
    <property type="match status" value="1"/>
</dbReference>
<dbReference type="SUPFAM" id="SSF48264">
    <property type="entry name" value="Cytochrome P450"/>
    <property type="match status" value="1"/>
</dbReference>